<evidence type="ECO:0000313" key="2">
    <source>
        <dbReference type="EMBL" id="OIP97831.1"/>
    </source>
</evidence>
<reference evidence="2 3" key="1">
    <citation type="journal article" date="2016" name="Environ. Microbiol.">
        <title>Genomic resolution of a cold subsurface aquifer community provides metabolic insights for novel microbes adapted to high CO concentrations.</title>
        <authorList>
            <person name="Probst A.J."/>
            <person name="Castelle C.J."/>
            <person name="Singh A."/>
            <person name="Brown C.T."/>
            <person name="Anantharaman K."/>
            <person name="Sharon I."/>
            <person name="Hug L.A."/>
            <person name="Burstein D."/>
            <person name="Emerson J.B."/>
            <person name="Thomas B.C."/>
            <person name="Banfield J.F."/>
        </authorList>
    </citation>
    <scope>NUCLEOTIDE SEQUENCE [LARGE SCALE GENOMIC DNA]</scope>
    <source>
        <strain evidence="2">CG2_30_54_11</strain>
    </source>
</reference>
<dbReference type="InterPro" id="IPR007569">
    <property type="entry name" value="DUF559"/>
</dbReference>
<dbReference type="Gene3D" id="3.40.960.10">
    <property type="entry name" value="VSR Endonuclease"/>
    <property type="match status" value="1"/>
</dbReference>
<protein>
    <recommendedName>
        <fullName evidence="1">DUF559 domain-containing protein</fullName>
    </recommendedName>
</protein>
<organism evidence="2 3">
    <name type="scientific">Candidatus Wirthbacteria bacterium CG2_30_54_11</name>
    <dbReference type="NCBI Taxonomy" id="1817892"/>
    <lineage>
        <taxon>Bacteria</taxon>
        <taxon>Candidatus Wirthbacteria</taxon>
    </lineage>
</organism>
<dbReference type="PANTHER" id="PTHR38590:SF1">
    <property type="entry name" value="BLL0828 PROTEIN"/>
    <property type="match status" value="1"/>
</dbReference>
<dbReference type="Pfam" id="PF04480">
    <property type="entry name" value="DUF559"/>
    <property type="match status" value="1"/>
</dbReference>
<dbReference type="InterPro" id="IPR047216">
    <property type="entry name" value="Endonuclease_DUF559_bact"/>
</dbReference>
<name>A0A1J5IXE6_9BACT</name>
<dbReference type="Proteomes" id="UP000183245">
    <property type="component" value="Unassembled WGS sequence"/>
</dbReference>
<dbReference type="SUPFAM" id="SSF52980">
    <property type="entry name" value="Restriction endonuclease-like"/>
    <property type="match status" value="1"/>
</dbReference>
<dbReference type="AlphaFoldDB" id="A0A1J5IXE6"/>
<dbReference type="InterPro" id="IPR011335">
    <property type="entry name" value="Restrct_endonuc-II-like"/>
</dbReference>
<gene>
    <name evidence="2" type="ORF">AUK40_02425</name>
</gene>
<dbReference type="CDD" id="cd01038">
    <property type="entry name" value="Endonuclease_DUF559"/>
    <property type="match status" value="1"/>
</dbReference>
<comment type="caution">
    <text evidence="2">The sequence shown here is derived from an EMBL/GenBank/DDBJ whole genome shotgun (WGS) entry which is preliminary data.</text>
</comment>
<dbReference type="STRING" id="1817892.AUK40_02425"/>
<feature type="domain" description="DUF559" evidence="1">
    <location>
        <begin position="13"/>
        <end position="114"/>
    </location>
</feature>
<dbReference type="PANTHER" id="PTHR38590">
    <property type="entry name" value="BLL0828 PROTEIN"/>
    <property type="match status" value="1"/>
</dbReference>
<dbReference type="EMBL" id="MNZT01000046">
    <property type="protein sequence ID" value="OIP97831.1"/>
    <property type="molecule type" value="Genomic_DNA"/>
</dbReference>
<evidence type="ECO:0000259" key="1">
    <source>
        <dbReference type="Pfam" id="PF04480"/>
    </source>
</evidence>
<sequence>MRLFNKAVTKEHRIQLRQRSTEAEIMLWKYLRNKRTGNKFFRQYGIGPYIADFYCPELKLVIEVDGGQHYTEQGAAYDAVRAEYMRSVGIETIRFTNAEVLQRIDSVIAVIVEAAKLTPPNPLFQKVGG</sequence>
<accession>A0A1J5IXE6</accession>
<proteinExistence type="predicted"/>
<evidence type="ECO:0000313" key="3">
    <source>
        <dbReference type="Proteomes" id="UP000183245"/>
    </source>
</evidence>